<evidence type="ECO:0000313" key="8">
    <source>
        <dbReference type="Proteomes" id="UP000314223"/>
    </source>
</evidence>
<evidence type="ECO:0000256" key="3">
    <source>
        <dbReference type="ARBA" id="ARBA00022692"/>
    </source>
</evidence>
<sequence>MSVLAFSSPLATVAGTMPVLMIFGGNTAPAIYLILTALLLVFSVGFVTMSRYIDKPGGFYSFVTEGLGKAAGMGGAFLALFGYLFIGFFVPAFFAVTMQSFVETTLNGQEIAWYWYALGIIAITTVLAYHRIDLSAKVLTVVMALEVLVIIVFDVAAFVHGTGQAAHDASLSFPAITDAGLGLALLFAIGNFFGFEATVIYRDEVKNPLRTIPRATYLSVAGIGVFYALAAWAYVAYFGSDRAQAAAEADTANLFTGSVDALLGKLFTDIVVILILTSALACMLSIQNIAARYGFVLAKDRALPRFFGKVHPKHMSPYIAAASVGVFWALATVVLALLKIPAETIYPVSSGSGTFSVLLLMFIASVAVFVYFLRRRRGLDLPAWKTLLAPFISACFLGFVTYIAITNFSELIGGSGVLSWIFLGVTFGLFIGGVIYALILRRKRPDAYARLGHQQP</sequence>
<keyword evidence="4 6" id="KW-1133">Transmembrane helix</keyword>
<reference evidence="7 8" key="1">
    <citation type="submission" date="2019-06" db="EMBL/GenBank/DDBJ databases">
        <authorList>
            <person name="Mardanova A.M."/>
            <person name="Pudova D.S."/>
            <person name="Shagimardanova E.I."/>
            <person name="Gogoleva N.E."/>
            <person name="Lutfullin M.T."/>
            <person name="Hadieva G.F."/>
            <person name="Sharipova M.R."/>
        </authorList>
    </citation>
    <scope>NUCLEOTIDE SEQUENCE [LARGE SCALE GENOMIC DNA]</scope>
    <source>
        <strain evidence="7 8">MG-1</strain>
    </source>
</reference>
<evidence type="ECO:0000256" key="4">
    <source>
        <dbReference type="ARBA" id="ARBA00022989"/>
    </source>
</evidence>
<comment type="subcellular location">
    <subcellularLocation>
        <location evidence="1">Cell membrane</location>
        <topology evidence="1">Multi-pass membrane protein</topology>
    </subcellularLocation>
</comment>
<evidence type="ECO:0000256" key="5">
    <source>
        <dbReference type="ARBA" id="ARBA00023136"/>
    </source>
</evidence>
<dbReference type="InterPro" id="IPR050367">
    <property type="entry name" value="APC_superfamily"/>
</dbReference>
<dbReference type="Gene3D" id="1.20.1740.10">
    <property type="entry name" value="Amino acid/polyamine transporter I"/>
    <property type="match status" value="1"/>
</dbReference>
<evidence type="ECO:0000313" key="7">
    <source>
        <dbReference type="EMBL" id="TNM55398.1"/>
    </source>
</evidence>
<feature type="transmembrane region" description="Helical" evidence="6">
    <location>
        <begin position="215"/>
        <end position="235"/>
    </location>
</feature>
<feature type="transmembrane region" description="Helical" evidence="6">
    <location>
        <begin position="417"/>
        <end position="440"/>
    </location>
</feature>
<feature type="transmembrane region" description="Helical" evidence="6">
    <location>
        <begin position="352"/>
        <end position="374"/>
    </location>
</feature>
<keyword evidence="3 6" id="KW-0812">Transmembrane</keyword>
<proteinExistence type="predicted"/>
<dbReference type="PIRSF" id="PIRSF006060">
    <property type="entry name" value="AA_transporter"/>
    <property type="match status" value="1"/>
</dbReference>
<protein>
    <submittedName>
        <fullName evidence="7">APC family permease</fullName>
    </submittedName>
</protein>
<evidence type="ECO:0000256" key="1">
    <source>
        <dbReference type="ARBA" id="ARBA00004651"/>
    </source>
</evidence>
<dbReference type="AlphaFoldDB" id="A0A5C4X2K6"/>
<feature type="transmembrane region" description="Helical" evidence="6">
    <location>
        <begin position="318"/>
        <end position="340"/>
    </location>
</feature>
<feature type="transmembrane region" description="Helical" evidence="6">
    <location>
        <begin position="70"/>
        <end position="93"/>
    </location>
</feature>
<comment type="caution">
    <text evidence="7">The sequence shown here is derived from an EMBL/GenBank/DDBJ whole genome shotgun (WGS) entry which is preliminary data.</text>
</comment>
<dbReference type="PANTHER" id="PTHR42770">
    <property type="entry name" value="AMINO ACID TRANSPORTER-RELATED"/>
    <property type="match status" value="1"/>
</dbReference>
<dbReference type="GO" id="GO:0005886">
    <property type="term" value="C:plasma membrane"/>
    <property type="evidence" value="ECO:0007669"/>
    <property type="project" value="UniProtKB-SubCell"/>
</dbReference>
<dbReference type="Proteomes" id="UP000314223">
    <property type="component" value="Unassembled WGS sequence"/>
</dbReference>
<feature type="transmembrane region" description="Helical" evidence="6">
    <location>
        <begin position="386"/>
        <end position="405"/>
    </location>
</feature>
<keyword evidence="5 6" id="KW-0472">Membrane</keyword>
<gene>
    <name evidence="7" type="ORF">FHQ09_09155</name>
</gene>
<feature type="transmembrane region" description="Helical" evidence="6">
    <location>
        <begin position="139"/>
        <end position="159"/>
    </location>
</feature>
<dbReference type="PANTHER" id="PTHR42770:SF16">
    <property type="entry name" value="AMINO ACID PERMEASE"/>
    <property type="match status" value="1"/>
</dbReference>
<feature type="transmembrane region" description="Helical" evidence="6">
    <location>
        <begin position="171"/>
        <end position="194"/>
    </location>
</feature>
<evidence type="ECO:0000256" key="6">
    <source>
        <dbReference type="SAM" id="Phobius"/>
    </source>
</evidence>
<accession>A0A5C4X2K6</accession>
<dbReference type="EMBL" id="VDMQ01000004">
    <property type="protein sequence ID" value="TNM55398.1"/>
    <property type="molecule type" value="Genomic_DNA"/>
</dbReference>
<organism evidence="7 8">
    <name type="scientific">Brevibacterium sediminis</name>
    <dbReference type="NCBI Taxonomy" id="1857024"/>
    <lineage>
        <taxon>Bacteria</taxon>
        <taxon>Bacillati</taxon>
        <taxon>Actinomycetota</taxon>
        <taxon>Actinomycetes</taxon>
        <taxon>Micrococcales</taxon>
        <taxon>Brevibacteriaceae</taxon>
        <taxon>Brevibacterium</taxon>
    </lineage>
</organism>
<feature type="transmembrane region" description="Helical" evidence="6">
    <location>
        <begin position="30"/>
        <end position="49"/>
    </location>
</feature>
<feature type="transmembrane region" description="Helical" evidence="6">
    <location>
        <begin position="270"/>
        <end position="297"/>
    </location>
</feature>
<dbReference type="Pfam" id="PF13520">
    <property type="entry name" value="AA_permease_2"/>
    <property type="match status" value="1"/>
</dbReference>
<dbReference type="GO" id="GO:0022857">
    <property type="term" value="F:transmembrane transporter activity"/>
    <property type="evidence" value="ECO:0007669"/>
    <property type="project" value="InterPro"/>
</dbReference>
<name>A0A5C4X2K6_9MICO</name>
<evidence type="ECO:0000256" key="2">
    <source>
        <dbReference type="ARBA" id="ARBA00022475"/>
    </source>
</evidence>
<feature type="transmembrane region" description="Helical" evidence="6">
    <location>
        <begin position="113"/>
        <end position="132"/>
    </location>
</feature>
<keyword evidence="2" id="KW-1003">Cell membrane</keyword>
<dbReference type="InterPro" id="IPR002293">
    <property type="entry name" value="AA/rel_permease1"/>
</dbReference>